<dbReference type="InterPro" id="IPR011051">
    <property type="entry name" value="RmlC_Cupin_sf"/>
</dbReference>
<protein>
    <recommendedName>
        <fullName evidence="1">Cupin type-2 domain-containing protein</fullName>
    </recommendedName>
</protein>
<sequence length="173" mass="18633">MSTPISTLPELRRIVTSHSQEGGLGTIESHSTLRFEDIPGMDGARAAAVWVTCDGLPTNDNNSSEDGANRIVKGIVSPNGTNLRCTDLAPGAQTPMHRTRSLDYNILLQGELVLIMDDGSETHLKNPGDTVIQKGTLHAWRNPSASWARWMCAVIAAEPVVVGGEIFEAETRT</sequence>
<dbReference type="PANTHER" id="PTHR36156:SF2">
    <property type="entry name" value="CUPIN TYPE-2 DOMAIN-CONTAINING PROTEIN"/>
    <property type="match status" value="1"/>
</dbReference>
<gene>
    <name evidence="2" type="ORF">GGX14DRAFT_548373</name>
</gene>
<evidence type="ECO:0000259" key="1">
    <source>
        <dbReference type="Pfam" id="PF07883"/>
    </source>
</evidence>
<evidence type="ECO:0000313" key="2">
    <source>
        <dbReference type="EMBL" id="KAJ7225548.1"/>
    </source>
</evidence>
<dbReference type="InterPro" id="IPR014710">
    <property type="entry name" value="RmlC-like_jellyroll"/>
</dbReference>
<proteinExistence type="predicted"/>
<dbReference type="CDD" id="cd02231">
    <property type="entry name" value="cupin_BLL6423-like"/>
    <property type="match status" value="1"/>
</dbReference>
<dbReference type="PANTHER" id="PTHR36156">
    <property type="entry name" value="SLR2101 PROTEIN"/>
    <property type="match status" value="1"/>
</dbReference>
<dbReference type="AlphaFoldDB" id="A0AAD6YPD2"/>
<reference evidence="2" key="1">
    <citation type="submission" date="2023-03" db="EMBL/GenBank/DDBJ databases">
        <title>Massive genome expansion in bonnet fungi (Mycena s.s.) driven by repeated elements and novel gene families across ecological guilds.</title>
        <authorList>
            <consortium name="Lawrence Berkeley National Laboratory"/>
            <person name="Harder C.B."/>
            <person name="Miyauchi S."/>
            <person name="Viragh M."/>
            <person name="Kuo A."/>
            <person name="Thoen E."/>
            <person name="Andreopoulos B."/>
            <person name="Lu D."/>
            <person name="Skrede I."/>
            <person name="Drula E."/>
            <person name="Henrissat B."/>
            <person name="Morin E."/>
            <person name="Kohler A."/>
            <person name="Barry K."/>
            <person name="LaButti K."/>
            <person name="Morin E."/>
            <person name="Salamov A."/>
            <person name="Lipzen A."/>
            <person name="Mereny Z."/>
            <person name="Hegedus B."/>
            <person name="Baldrian P."/>
            <person name="Stursova M."/>
            <person name="Weitz H."/>
            <person name="Taylor A."/>
            <person name="Grigoriev I.V."/>
            <person name="Nagy L.G."/>
            <person name="Martin F."/>
            <person name="Kauserud H."/>
        </authorList>
    </citation>
    <scope>NUCLEOTIDE SEQUENCE</scope>
    <source>
        <strain evidence="2">9144</strain>
    </source>
</reference>
<keyword evidence="3" id="KW-1185">Reference proteome</keyword>
<dbReference type="EMBL" id="JARJCW010000004">
    <property type="protein sequence ID" value="KAJ7225548.1"/>
    <property type="molecule type" value="Genomic_DNA"/>
</dbReference>
<dbReference type="Pfam" id="PF07883">
    <property type="entry name" value="Cupin_2"/>
    <property type="match status" value="1"/>
</dbReference>
<comment type="caution">
    <text evidence="2">The sequence shown here is derived from an EMBL/GenBank/DDBJ whole genome shotgun (WGS) entry which is preliminary data.</text>
</comment>
<feature type="domain" description="Cupin type-2" evidence="1">
    <location>
        <begin position="87"/>
        <end position="153"/>
    </location>
</feature>
<evidence type="ECO:0000313" key="3">
    <source>
        <dbReference type="Proteomes" id="UP001219525"/>
    </source>
</evidence>
<dbReference type="Proteomes" id="UP001219525">
    <property type="component" value="Unassembled WGS sequence"/>
</dbReference>
<dbReference type="InterPro" id="IPR047142">
    <property type="entry name" value="OryJ/VirC-like"/>
</dbReference>
<dbReference type="InterPro" id="IPR013096">
    <property type="entry name" value="Cupin_2"/>
</dbReference>
<dbReference type="Gene3D" id="2.60.120.10">
    <property type="entry name" value="Jelly Rolls"/>
    <property type="match status" value="1"/>
</dbReference>
<name>A0AAD6YPD2_9AGAR</name>
<organism evidence="2 3">
    <name type="scientific">Mycena pura</name>
    <dbReference type="NCBI Taxonomy" id="153505"/>
    <lineage>
        <taxon>Eukaryota</taxon>
        <taxon>Fungi</taxon>
        <taxon>Dikarya</taxon>
        <taxon>Basidiomycota</taxon>
        <taxon>Agaricomycotina</taxon>
        <taxon>Agaricomycetes</taxon>
        <taxon>Agaricomycetidae</taxon>
        <taxon>Agaricales</taxon>
        <taxon>Marasmiineae</taxon>
        <taxon>Mycenaceae</taxon>
        <taxon>Mycena</taxon>
    </lineage>
</organism>
<dbReference type="SUPFAM" id="SSF51182">
    <property type="entry name" value="RmlC-like cupins"/>
    <property type="match status" value="1"/>
</dbReference>
<accession>A0AAD6YPD2</accession>